<feature type="transmembrane region" description="Helical" evidence="9">
    <location>
        <begin position="246"/>
        <end position="267"/>
    </location>
</feature>
<feature type="transmembrane region" description="Helical" evidence="9">
    <location>
        <begin position="166"/>
        <end position="187"/>
    </location>
</feature>
<keyword evidence="8 9" id="KW-0472">Membrane</keyword>
<name>A0A942T6V6_9BACI</name>
<dbReference type="PANTHER" id="PTHR42770">
    <property type="entry name" value="AMINO ACID TRANSPORTER-RELATED"/>
    <property type="match status" value="1"/>
</dbReference>
<evidence type="ECO:0000256" key="3">
    <source>
        <dbReference type="ARBA" id="ARBA00022448"/>
    </source>
</evidence>
<evidence type="ECO:0000256" key="4">
    <source>
        <dbReference type="ARBA" id="ARBA00022475"/>
    </source>
</evidence>
<feature type="transmembrane region" description="Helical" evidence="9">
    <location>
        <begin position="418"/>
        <end position="434"/>
    </location>
</feature>
<keyword evidence="3" id="KW-0813">Transport</keyword>
<dbReference type="GO" id="GO:0022857">
    <property type="term" value="F:transmembrane transporter activity"/>
    <property type="evidence" value="ECO:0007669"/>
    <property type="project" value="InterPro"/>
</dbReference>
<keyword evidence="5 9" id="KW-0812">Transmembrane</keyword>
<evidence type="ECO:0000256" key="6">
    <source>
        <dbReference type="ARBA" id="ARBA00022970"/>
    </source>
</evidence>
<evidence type="ECO:0000256" key="7">
    <source>
        <dbReference type="ARBA" id="ARBA00022989"/>
    </source>
</evidence>
<dbReference type="InterPro" id="IPR002293">
    <property type="entry name" value="AA/rel_permease1"/>
</dbReference>
<evidence type="ECO:0000313" key="10">
    <source>
        <dbReference type="EMBL" id="MBS4187605.1"/>
    </source>
</evidence>
<feature type="transmembrane region" description="Helical" evidence="9">
    <location>
        <begin position="368"/>
        <end position="389"/>
    </location>
</feature>
<accession>A0A942T6V6</accession>
<feature type="transmembrane region" description="Helical" evidence="9">
    <location>
        <begin position="18"/>
        <end position="37"/>
    </location>
</feature>
<dbReference type="GO" id="GO:0005886">
    <property type="term" value="C:plasma membrane"/>
    <property type="evidence" value="ECO:0007669"/>
    <property type="project" value="UniProtKB-SubCell"/>
</dbReference>
<feature type="transmembrane region" description="Helical" evidence="9">
    <location>
        <begin position="342"/>
        <end position="362"/>
    </location>
</feature>
<dbReference type="PIRSF" id="PIRSF006060">
    <property type="entry name" value="AA_transporter"/>
    <property type="match status" value="1"/>
</dbReference>
<feature type="transmembrane region" description="Helical" evidence="9">
    <location>
        <begin position="440"/>
        <end position="457"/>
    </location>
</feature>
<dbReference type="Pfam" id="PF13520">
    <property type="entry name" value="AA_permease_2"/>
    <property type="match status" value="1"/>
</dbReference>
<reference evidence="10" key="1">
    <citation type="submission" date="2021-05" db="EMBL/GenBank/DDBJ databases">
        <title>Novel Bacillus species.</title>
        <authorList>
            <person name="Liu G."/>
        </authorList>
    </citation>
    <scope>NUCLEOTIDE SEQUENCE</scope>
    <source>
        <strain evidence="10">FJAT-50051</strain>
    </source>
</reference>
<feature type="transmembrane region" description="Helical" evidence="9">
    <location>
        <begin position="287"/>
        <end position="311"/>
    </location>
</feature>
<dbReference type="InterPro" id="IPR050367">
    <property type="entry name" value="APC_superfamily"/>
</dbReference>
<dbReference type="GO" id="GO:0006865">
    <property type="term" value="P:amino acid transport"/>
    <property type="evidence" value="ECO:0007669"/>
    <property type="project" value="UniProtKB-KW"/>
</dbReference>
<comment type="similarity">
    <text evidence="2">Belongs to the amino acid-polyamine-organocation (APC) superfamily. Basic amino acid/polyamine antiporter (APA) (TC 2.A.3.2) family.</text>
</comment>
<feature type="transmembrane region" description="Helical" evidence="9">
    <location>
        <begin position="49"/>
        <end position="72"/>
    </location>
</feature>
<keyword evidence="6" id="KW-0029">Amino-acid transport</keyword>
<evidence type="ECO:0000256" key="5">
    <source>
        <dbReference type="ARBA" id="ARBA00022692"/>
    </source>
</evidence>
<feature type="transmembrane region" description="Helical" evidence="9">
    <location>
        <begin position="469"/>
        <end position="493"/>
    </location>
</feature>
<dbReference type="EMBL" id="JAGYPE010000008">
    <property type="protein sequence ID" value="MBS4187605.1"/>
    <property type="molecule type" value="Genomic_DNA"/>
</dbReference>
<organism evidence="10">
    <name type="scientific">Neobacillus citreus</name>
    <dbReference type="NCBI Taxonomy" id="2833578"/>
    <lineage>
        <taxon>Bacteria</taxon>
        <taxon>Bacillati</taxon>
        <taxon>Bacillota</taxon>
        <taxon>Bacilli</taxon>
        <taxon>Bacillales</taxon>
        <taxon>Bacillaceae</taxon>
        <taxon>Neobacillus</taxon>
    </lineage>
</organism>
<keyword evidence="7 9" id="KW-1133">Transmembrane helix</keyword>
<evidence type="ECO:0000256" key="9">
    <source>
        <dbReference type="SAM" id="Phobius"/>
    </source>
</evidence>
<feature type="transmembrane region" description="Helical" evidence="9">
    <location>
        <begin position="136"/>
        <end position="154"/>
    </location>
</feature>
<dbReference type="InterPro" id="IPR004754">
    <property type="entry name" value="Amino_acid_antiprt"/>
</dbReference>
<dbReference type="AlphaFoldDB" id="A0A942T6V6"/>
<dbReference type="Gene3D" id="1.20.1740.10">
    <property type="entry name" value="Amino acid/polyamine transporter I"/>
    <property type="match status" value="1"/>
</dbReference>
<gene>
    <name evidence="10" type="ORF">KHB02_40220</name>
</gene>
<comment type="subcellular location">
    <subcellularLocation>
        <location evidence="1">Cell membrane</location>
        <topology evidence="1">Multi-pass membrane protein</topology>
    </subcellularLocation>
</comment>
<dbReference type="PANTHER" id="PTHR42770:SF4">
    <property type="entry name" value="ARGININE_ORNITHINE ANTIPORTER-RELATED"/>
    <property type="match status" value="1"/>
</dbReference>
<dbReference type="NCBIfam" id="TIGR00905">
    <property type="entry name" value="2A0302"/>
    <property type="match status" value="1"/>
</dbReference>
<evidence type="ECO:0000256" key="2">
    <source>
        <dbReference type="ARBA" id="ARBA00008220"/>
    </source>
</evidence>
<feature type="transmembrane region" description="Helical" evidence="9">
    <location>
        <begin position="207"/>
        <end position="225"/>
    </location>
</feature>
<evidence type="ECO:0000256" key="1">
    <source>
        <dbReference type="ARBA" id="ARBA00004651"/>
    </source>
</evidence>
<sequence length="495" mass="52546">MATQEQERPTKAQGDGTLSVIALAGMVIGSMVGAGVFSLPRNFASGAGVIATVIAWVVAGVGMLMLVFVFQALATHRPDLDAGIFAYAKAGFGNYLGFFSAFGYWASACVGNVTYWVLIGSTLGSVLPAFGDGDTLLSVLVSSVLLWAFHLFVLRGTRNAAVLNSIVTVAKLVPILLFIIVGAVVGTNWETFQLNLWGGAEPSLGELFGQVRSTMLITVFVFLGVEGATVYSRYARRREDIGRATVSGFLGVLAVFALVTLVSFAALPAQDLRGLRQPSMAGVFGEVVGPWGTVLINVGLVVSVLGAYLAWTLMSSEVLFEAARQQDAPRFLTRVNRHGTPWVALTFTSGLIQVFLVITMFSDDALTSMLELCSSLSLIPYFLTALYAVQYGSRRWSARAHPDLGADVPSGGLSRGQMVAAVVAVVYTVFLVIAAGPQYLLLSFLIYAPATILYVIARRERSLRVFTPAETVLLVVSVLGAVAAVIGLATGFVTL</sequence>
<proteinExistence type="inferred from homology"/>
<evidence type="ECO:0000256" key="8">
    <source>
        <dbReference type="ARBA" id="ARBA00023136"/>
    </source>
</evidence>
<comment type="caution">
    <text evidence="10">The sequence shown here is derived from an EMBL/GenBank/DDBJ whole genome shotgun (WGS) entry which is preliminary data.</text>
</comment>
<protein>
    <submittedName>
        <fullName evidence="10">Basic amino acid/polyamine antiporter</fullName>
    </submittedName>
</protein>
<keyword evidence="4" id="KW-1003">Cell membrane</keyword>